<sequence>MTNWLKPQSDSLFATVDGLRVHYKRAGSGTPVVLLHNSGGSLHSVQRLADLLSTTLDVIRLDLPGFGLTGPRGDRDYRIRTYAATIERFMASLGVSRYTVVGHSLGGNIAWNLALDYPDRLVALVLINATGYPEKAVPPAFRLMRNPLLRPLFRRWMPRSATARNLRMAVGSRSQIVDEAMVERIHALTGRSGNRSALVDFVNTDQIDRSEEITRIAAPTLILRSAMIDAQHFARDIRNSQERVHADGGHLLPEEEPDWVADAIQRFMRSLDDTGLSHK</sequence>
<feature type="domain" description="AB hydrolase-1" evidence="1">
    <location>
        <begin position="31"/>
        <end position="257"/>
    </location>
</feature>
<evidence type="ECO:0000313" key="3">
    <source>
        <dbReference type="Proteomes" id="UP001199070"/>
    </source>
</evidence>
<dbReference type="Gene3D" id="3.40.50.1820">
    <property type="entry name" value="alpha/beta hydrolase"/>
    <property type="match status" value="1"/>
</dbReference>
<reference evidence="2" key="1">
    <citation type="submission" date="2023-08" db="EMBL/GenBank/DDBJ databases">
        <title>A collection of bacterial strains from the Burkholderia cepacia Research Laboratory and Repository.</title>
        <authorList>
            <person name="Lipuma J."/>
            <person name="Spilker T."/>
        </authorList>
    </citation>
    <scope>NUCLEOTIDE SEQUENCE</scope>
    <source>
        <strain evidence="2">AU0862</strain>
    </source>
</reference>
<dbReference type="PANTHER" id="PTHR46438:SF11">
    <property type="entry name" value="LIPASE-RELATED"/>
    <property type="match status" value="1"/>
</dbReference>
<dbReference type="AlphaFoldDB" id="A0AAW4TM32"/>
<accession>A0AAW4TM32</accession>
<comment type="caution">
    <text evidence="2">The sequence shown here is derived from an EMBL/GenBank/DDBJ whole genome shotgun (WGS) entry which is preliminary data.</text>
</comment>
<evidence type="ECO:0000313" key="2">
    <source>
        <dbReference type="EMBL" id="MCA8383106.1"/>
    </source>
</evidence>
<dbReference type="GO" id="GO:0016787">
    <property type="term" value="F:hydrolase activity"/>
    <property type="evidence" value="ECO:0007669"/>
    <property type="project" value="UniProtKB-KW"/>
</dbReference>
<organism evidence="2 3">
    <name type="scientific">Burkholderia cenocepacia</name>
    <dbReference type="NCBI Taxonomy" id="95486"/>
    <lineage>
        <taxon>Bacteria</taxon>
        <taxon>Pseudomonadati</taxon>
        <taxon>Pseudomonadota</taxon>
        <taxon>Betaproteobacteria</taxon>
        <taxon>Burkholderiales</taxon>
        <taxon>Burkholderiaceae</taxon>
        <taxon>Burkholderia</taxon>
        <taxon>Burkholderia cepacia complex</taxon>
    </lineage>
</organism>
<dbReference type="Proteomes" id="UP001199070">
    <property type="component" value="Unassembled WGS sequence"/>
</dbReference>
<dbReference type="PRINTS" id="PR00111">
    <property type="entry name" value="ABHYDROLASE"/>
</dbReference>
<keyword evidence="2" id="KW-0378">Hydrolase</keyword>
<dbReference type="InterPro" id="IPR000073">
    <property type="entry name" value="AB_hydrolase_1"/>
</dbReference>
<proteinExistence type="predicted"/>
<gene>
    <name evidence="2" type="ORF">LGN22_29760</name>
</gene>
<protein>
    <submittedName>
        <fullName evidence="2">Alpha/beta hydrolase</fullName>
    </submittedName>
</protein>
<dbReference type="InterPro" id="IPR029058">
    <property type="entry name" value="AB_hydrolase_fold"/>
</dbReference>
<dbReference type="SUPFAM" id="SSF53474">
    <property type="entry name" value="alpha/beta-Hydrolases"/>
    <property type="match status" value="1"/>
</dbReference>
<name>A0AAW4TM32_9BURK</name>
<dbReference type="RefSeq" id="WP_226135727.1">
    <property type="nucleotide sequence ID" value="NZ_JAIZTC010000010.1"/>
</dbReference>
<dbReference type="Pfam" id="PF00561">
    <property type="entry name" value="Abhydrolase_1"/>
    <property type="match status" value="1"/>
</dbReference>
<evidence type="ECO:0000259" key="1">
    <source>
        <dbReference type="Pfam" id="PF00561"/>
    </source>
</evidence>
<dbReference type="PANTHER" id="PTHR46438">
    <property type="entry name" value="ALPHA/BETA-HYDROLASES SUPERFAMILY PROTEIN"/>
    <property type="match status" value="1"/>
</dbReference>
<dbReference type="EMBL" id="JAIZTC010000010">
    <property type="protein sequence ID" value="MCA8383106.1"/>
    <property type="molecule type" value="Genomic_DNA"/>
</dbReference>